<dbReference type="FunFam" id="3.30.420.80:FF:000005">
    <property type="entry name" value="39S ribosomal protein L18, mitochondrial"/>
    <property type="match status" value="1"/>
</dbReference>
<accession>A0AAW1MBZ2</accession>
<dbReference type="SUPFAM" id="SSF53137">
    <property type="entry name" value="Translational machinery components"/>
    <property type="match status" value="1"/>
</dbReference>
<evidence type="ECO:0000256" key="1">
    <source>
        <dbReference type="ARBA" id="ARBA00004173"/>
    </source>
</evidence>
<dbReference type="InterPro" id="IPR005484">
    <property type="entry name" value="Ribosomal_uL18_bac/plant/anim"/>
</dbReference>
<comment type="subcellular location">
    <subcellularLocation>
        <location evidence="1">Mitochondrion</location>
    </subcellularLocation>
</comment>
<keyword evidence="3" id="KW-0689">Ribosomal protein</keyword>
<organism evidence="9 10">
    <name type="scientific">Popillia japonica</name>
    <name type="common">Japanese beetle</name>
    <dbReference type="NCBI Taxonomy" id="7064"/>
    <lineage>
        <taxon>Eukaryota</taxon>
        <taxon>Metazoa</taxon>
        <taxon>Ecdysozoa</taxon>
        <taxon>Arthropoda</taxon>
        <taxon>Hexapoda</taxon>
        <taxon>Insecta</taxon>
        <taxon>Pterygota</taxon>
        <taxon>Neoptera</taxon>
        <taxon>Endopterygota</taxon>
        <taxon>Coleoptera</taxon>
        <taxon>Polyphaga</taxon>
        <taxon>Scarabaeiformia</taxon>
        <taxon>Scarabaeidae</taxon>
        <taxon>Rutelinae</taxon>
        <taxon>Popillia</taxon>
    </lineage>
</organism>
<proteinExistence type="inferred from homology"/>
<dbReference type="Gene3D" id="3.30.420.80">
    <property type="entry name" value="Ribosomal protein S11"/>
    <property type="match status" value="1"/>
</dbReference>
<dbReference type="PANTHER" id="PTHR12899">
    <property type="entry name" value="39S RIBOSOMAL PROTEIN L18, MITOCHONDRIAL"/>
    <property type="match status" value="1"/>
</dbReference>
<dbReference type="GO" id="GO:0005840">
    <property type="term" value="C:ribosome"/>
    <property type="evidence" value="ECO:0007669"/>
    <property type="project" value="UniProtKB-KW"/>
</dbReference>
<dbReference type="GO" id="GO:1990904">
    <property type="term" value="C:ribonucleoprotein complex"/>
    <property type="evidence" value="ECO:0007669"/>
    <property type="project" value="UniProtKB-KW"/>
</dbReference>
<feature type="region of interest" description="Disordered" evidence="8">
    <location>
        <begin position="160"/>
        <end position="181"/>
    </location>
</feature>
<protein>
    <recommendedName>
        <fullName evidence="6">Large ribosomal subunit protein uL18m</fullName>
    </recommendedName>
    <alternativeName>
        <fullName evidence="7">39S ribosomal protein L18, mitochondrial</fullName>
    </alternativeName>
</protein>
<keyword evidence="10" id="KW-1185">Reference proteome</keyword>
<comment type="caution">
    <text evidence="9">The sequence shown here is derived from an EMBL/GenBank/DDBJ whole genome shotgun (WGS) entry which is preliminary data.</text>
</comment>
<evidence type="ECO:0000313" key="9">
    <source>
        <dbReference type="EMBL" id="KAK9745102.1"/>
    </source>
</evidence>
<name>A0AAW1MBZ2_POPJA</name>
<dbReference type="InterPro" id="IPR036967">
    <property type="entry name" value="Ribosomal_uS11_sf"/>
</dbReference>
<dbReference type="AlphaFoldDB" id="A0AAW1MBZ2"/>
<dbReference type="CDD" id="cd00432">
    <property type="entry name" value="Ribosomal_L18_L5e"/>
    <property type="match status" value="1"/>
</dbReference>
<keyword evidence="5" id="KW-0687">Ribonucleoprotein</keyword>
<dbReference type="GO" id="GO:0003735">
    <property type="term" value="F:structural constituent of ribosome"/>
    <property type="evidence" value="ECO:0007669"/>
    <property type="project" value="InterPro"/>
</dbReference>
<evidence type="ECO:0000256" key="8">
    <source>
        <dbReference type="SAM" id="MobiDB-lite"/>
    </source>
</evidence>
<dbReference type="EMBL" id="JASPKY010000051">
    <property type="protein sequence ID" value="KAK9745102.1"/>
    <property type="molecule type" value="Genomic_DNA"/>
</dbReference>
<dbReference type="GO" id="GO:0008097">
    <property type="term" value="F:5S rRNA binding"/>
    <property type="evidence" value="ECO:0007669"/>
    <property type="project" value="TreeGrafter"/>
</dbReference>
<feature type="compositionally biased region" description="Basic and acidic residues" evidence="8">
    <location>
        <begin position="168"/>
        <end position="181"/>
    </location>
</feature>
<dbReference type="PANTHER" id="PTHR12899:SF3">
    <property type="entry name" value="LARGE RIBOSOMAL SUBUNIT PROTEIN UL18M"/>
    <property type="match status" value="1"/>
</dbReference>
<evidence type="ECO:0000256" key="3">
    <source>
        <dbReference type="ARBA" id="ARBA00022980"/>
    </source>
</evidence>
<sequence length="181" mass="20950">MLKSTNLFKHEYYNIKLLRRNVSNNDAISPILTNRNPRNLEKLRIGYKPDGYHLENTGRSFWHKLKLTISGRYISASIQHFENGKVIRASSNEWALRKQLYSSTDYSAYTNLARVLAQRCLQMGIIEVRSDIEPTNPDGKIAAFLKTLVENGVTLTEPPQFKAPRPWDLTREEKPWEVSTQ</sequence>
<reference evidence="9 10" key="1">
    <citation type="journal article" date="2024" name="BMC Genomics">
        <title>De novo assembly and annotation of Popillia japonica's genome with initial clues to its potential as an invasive pest.</title>
        <authorList>
            <person name="Cucini C."/>
            <person name="Boschi S."/>
            <person name="Funari R."/>
            <person name="Cardaioli E."/>
            <person name="Iannotti N."/>
            <person name="Marturano G."/>
            <person name="Paoli F."/>
            <person name="Bruttini M."/>
            <person name="Carapelli A."/>
            <person name="Frati F."/>
            <person name="Nardi F."/>
        </authorList>
    </citation>
    <scope>NUCLEOTIDE SEQUENCE [LARGE SCALE GENOMIC DNA]</scope>
    <source>
        <strain evidence="9">DMR45628</strain>
    </source>
</reference>
<dbReference type="Proteomes" id="UP001458880">
    <property type="component" value="Unassembled WGS sequence"/>
</dbReference>
<evidence type="ECO:0000256" key="5">
    <source>
        <dbReference type="ARBA" id="ARBA00023274"/>
    </source>
</evidence>
<dbReference type="InterPro" id="IPR057268">
    <property type="entry name" value="Ribosomal_L18"/>
</dbReference>
<gene>
    <name evidence="9" type="ORF">QE152_g7193</name>
</gene>
<evidence type="ECO:0000256" key="4">
    <source>
        <dbReference type="ARBA" id="ARBA00023128"/>
    </source>
</evidence>
<keyword evidence="4" id="KW-0496">Mitochondrion</keyword>
<comment type="similarity">
    <text evidence="2">Belongs to the universal ribosomal protein uL18 family.</text>
</comment>
<dbReference type="GO" id="GO:0006412">
    <property type="term" value="P:translation"/>
    <property type="evidence" value="ECO:0007669"/>
    <property type="project" value="InterPro"/>
</dbReference>
<evidence type="ECO:0000256" key="7">
    <source>
        <dbReference type="ARBA" id="ARBA00082661"/>
    </source>
</evidence>
<evidence type="ECO:0000256" key="2">
    <source>
        <dbReference type="ARBA" id="ARBA00007116"/>
    </source>
</evidence>
<evidence type="ECO:0000313" key="10">
    <source>
        <dbReference type="Proteomes" id="UP001458880"/>
    </source>
</evidence>
<evidence type="ECO:0000256" key="6">
    <source>
        <dbReference type="ARBA" id="ARBA00069051"/>
    </source>
</evidence>
<dbReference type="GO" id="GO:0005743">
    <property type="term" value="C:mitochondrial inner membrane"/>
    <property type="evidence" value="ECO:0007669"/>
    <property type="project" value="UniProtKB-ARBA"/>
</dbReference>